<reference evidence="1" key="1">
    <citation type="submission" date="2013-07" db="EMBL/GenBank/DDBJ databases">
        <title>The Genome Sequence of Cryptococcus pinus CBS10737.</title>
        <authorList>
            <consortium name="The Broad Institute Genome Sequencing Platform"/>
            <person name="Cuomo C."/>
            <person name="Litvintseva A."/>
            <person name="Chen Y."/>
            <person name="Heitman J."/>
            <person name="Sun S."/>
            <person name="Springer D."/>
            <person name="Dromer F."/>
            <person name="Young S.K."/>
            <person name="Zeng Q."/>
            <person name="Gargeya S."/>
            <person name="Fitzgerald M."/>
            <person name="Abouelleil A."/>
            <person name="Alvarado L."/>
            <person name="Berlin A.M."/>
            <person name="Chapman S.B."/>
            <person name="Dewar J."/>
            <person name="Goldberg J."/>
            <person name="Griggs A."/>
            <person name="Gujja S."/>
            <person name="Hansen M."/>
            <person name="Howarth C."/>
            <person name="Imamovic A."/>
            <person name="Larimer J."/>
            <person name="McCowan C."/>
            <person name="Murphy C."/>
            <person name="Pearson M."/>
            <person name="Priest M."/>
            <person name="Roberts A."/>
            <person name="Saif S."/>
            <person name="Shea T."/>
            <person name="Sykes S."/>
            <person name="Wortman J."/>
            <person name="Nusbaum C."/>
            <person name="Birren B."/>
        </authorList>
    </citation>
    <scope>NUCLEOTIDE SEQUENCE [LARGE SCALE GENOMIC DNA]</scope>
    <source>
        <strain evidence="1">CBS 10737</strain>
    </source>
</reference>
<dbReference type="GeneID" id="30172602"/>
<dbReference type="EMBL" id="KI894011">
    <property type="protein sequence ID" value="OCF49709.1"/>
    <property type="molecule type" value="Genomic_DNA"/>
</dbReference>
<dbReference type="Gene3D" id="3.40.50.300">
    <property type="entry name" value="P-loop containing nucleotide triphosphate hydrolases"/>
    <property type="match status" value="1"/>
</dbReference>
<evidence type="ECO:0008006" key="4">
    <source>
        <dbReference type="Google" id="ProtNLM"/>
    </source>
</evidence>
<dbReference type="InterPro" id="IPR027417">
    <property type="entry name" value="P-loop_NTPase"/>
</dbReference>
<keyword evidence="3" id="KW-1185">Reference proteome</keyword>
<proteinExistence type="predicted"/>
<dbReference type="Proteomes" id="UP000094020">
    <property type="component" value="Chromosome 5"/>
</dbReference>
<reference evidence="2" key="2">
    <citation type="submission" date="2013-07" db="EMBL/GenBank/DDBJ databases">
        <authorList>
            <consortium name="The Broad Institute Genome Sequencing Platform"/>
            <person name="Cuomo C."/>
            <person name="Litvintseva A."/>
            <person name="Chen Y."/>
            <person name="Heitman J."/>
            <person name="Sun S."/>
            <person name="Springer D."/>
            <person name="Dromer F."/>
            <person name="Young S.K."/>
            <person name="Zeng Q."/>
            <person name="Gargeya S."/>
            <person name="Fitzgerald M."/>
            <person name="Abouelleil A."/>
            <person name="Alvarado L."/>
            <person name="Berlin A.M."/>
            <person name="Chapman S.B."/>
            <person name="Dewar J."/>
            <person name="Goldberg J."/>
            <person name="Griggs A."/>
            <person name="Gujja S."/>
            <person name="Hansen M."/>
            <person name="Howarth C."/>
            <person name="Imamovic A."/>
            <person name="Larimer J."/>
            <person name="McCowan C."/>
            <person name="Murphy C."/>
            <person name="Pearson M."/>
            <person name="Priest M."/>
            <person name="Roberts A."/>
            <person name="Saif S."/>
            <person name="Shea T."/>
            <person name="Sykes S."/>
            <person name="Wortman J."/>
            <person name="Nusbaum C."/>
            <person name="Birren B."/>
        </authorList>
    </citation>
    <scope>NUCLEOTIDE SEQUENCE</scope>
    <source>
        <strain evidence="2">CBS 10737</strain>
    </source>
</reference>
<gene>
    <name evidence="1" type="ORF">I206_04233</name>
    <name evidence="2" type="ORF">I206_104192</name>
</gene>
<reference evidence="2" key="4">
    <citation type="submission" date="2024-02" db="EMBL/GenBank/DDBJ databases">
        <title>Comparative genomics of Cryptococcus and Kwoniella reveals pathogenesis evolution and contrasting modes of karyotype evolution via chromosome fusion or intercentromeric recombination.</title>
        <authorList>
            <person name="Coelho M.A."/>
            <person name="David-Palma M."/>
            <person name="Shea T."/>
            <person name="Bowers K."/>
            <person name="McGinley-Smith S."/>
            <person name="Mohammad A.W."/>
            <person name="Gnirke A."/>
            <person name="Yurkov A.M."/>
            <person name="Nowrousian M."/>
            <person name="Sun S."/>
            <person name="Cuomo C.A."/>
            <person name="Heitman J."/>
        </authorList>
    </citation>
    <scope>NUCLEOTIDE SEQUENCE</scope>
    <source>
        <strain evidence="2">CBS 10737</strain>
    </source>
</reference>
<dbReference type="AlphaFoldDB" id="A0A1B9I2F1"/>
<organism evidence="1">
    <name type="scientific">Kwoniella pini CBS 10737</name>
    <dbReference type="NCBI Taxonomy" id="1296096"/>
    <lineage>
        <taxon>Eukaryota</taxon>
        <taxon>Fungi</taxon>
        <taxon>Dikarya</taxon>
        <taxon>Basidiomycota</taxon>
        <taxon>Agaricomycotina</taxon>
        <taxon>Tremellomycetes</taxon>
        <taxon>Tremellales</taxon>
        <taxon>Cryptococcaceae</taxon>
        <taxon>Kwoniella</taxon>
    </lineage>
</organism>
<dbReference type="STRING" id="1296096.A0A1B9I2F1"/>
<dbReference type="OrthoDB" id="6362633at2759"/>
<accession>A0A1B9I2F1</accession>
<dbReference type="SUPFAM" id="SSF52540">
    <property type="entry name" value="P-loop containing nucleoside triphosphate hydrolases"/>
    <property type="match status" value="1"/>
</dbReference>
<protein>
    <recommendedName>
        <fullName evidence="4">Phosphoribulokinase/uridine kinase domain-containing protein</fullName>
    </recommendedName>
</protein>
<evidence type="ECO:0000313" key="2">
    <source>
        <dbReference type="EMBL" id="WWC70242.1"/>
    </source>
</evidence>
<reference evidence="1" key="3">
    <citation type="submission" date="2016-07" db="EMBL/GenBank/DDBJ databases">
        <title>Evolution of pathogenesis and genome organization in the Tremellales.</title>
        <authorList>
            <person name="Cuomo C."/>
            <person name="Litvintseva A."/>
            <person name="Heitman J."/>
            <person name="Chen Y."/>
            <person name="Sun S."/>
            <person name="Springer D."/>
            <person name="Dromer F."/>
            <person name="Young S."/>
            <person name="Zeng Q."/>
            <person name="Chapman S."/>
            <person name="Gujja S."/>
            <person name="Saif S."/>
            <person name="Birren B."/>
        </authorList>
    </citation>
    <scope>NUCLEOTIDE SEQUENCE</scope>
    <source>
        <strain evidence="1">CBS 10737</strain>
    </source>
</reference>
<evidence type="ECO:0000313" key="3">
    <source>
        <dbReference type="Proteomes" id="UP000094020"/>
    </source>
</evidence>
<sequence>MEIAPAELAKKIVEAYKLLPKDKRLLVAIAGPPGSGKSTLAYPLTDALNAIILHHAPMNPSSLVQPESSDIAEPSKAQGSNDEVAICVGLDGWHYSRKDMDGFDDPKEAHWRRGAAFTFNLKSYSAFLKSLREPLTSSKAIEFPTFDHAVKDPTPSDVPVLPQHRIVLIEGLHCLRNTDGWEETVNQFDLRIFVEVDRTEARNRIVKRNFQAGIITDYKACEERVDAVDMMNGEEVRKYRIQPDYIITSIEDHPFSKEAFSEL</sequence>
<dbReference type="RefSeq" id="XP_019010928.1">
    <property type="nucleotide sequence ID" value="XM_019155970.1"/>
</dbReference>
<name>A0A1B9I2F1_9TREE</name>
<evidence type="ECO:0000313" key="1">
    <source>
        <dbReference type="EMBL" id="OCF49709.1"/>
    </source>
</evidence>
<dbReference type="EMBL" id="CP144523">
    <property type="protein sequence ID" value="WWC70242.1"/>
    <property type="molecule type" value="Genomic_DNA"/>
</dbReference>
<dbReference type="KEGG" id="kpin:30172602"/>
<dbReference type="PANTHER" id="PTHR10285">
    <property type="entry name" value="URIDINE KINASE"/>
    <property type="match status" value="1"/>
</dbReference>